<reference evidence="1 2" key="1">
    <citation type="submission" date="2019-09" db="EMBL/GenBank/DDBJ databases">
        <authorList>
            <person name="Silva M.P."/>
            <person name="Gonzalez K."/>
            <person name="Koka A.K."/>
            <person name="Cabrera L."/>
            <person name="Cambron D.A."/>
            <person name="Diaz-Ariza A.M."/>
            <person name="Escobar S.L."/>
            <person name="Gali A.E."/>
            <person name="Garcia A."/>
            <person name="Gonzalez K.S."/>
            <person name="Mejia V.A."/>
            <person name="Morales N.J."/>
            <person name="Puente P.E."/>
            <person name="Ramos S.M."/>
            <person name="Rivera A.M."/>
            <person name="Ruas A.M."/>
            <person name="Ruiz E.O."/>
            <person name="Rustin G.O."/>
            <person name="Santana P.N."/>
            <person name="Alonso A."/>
            <person name="Arias E."/>
            <person name="Boaretto D."/>
            <person name="Casey G.B."/>
            <person name="Fernandez S.D."/>
            <person name="Flores B.C."/>
            <person name="Gonzalez C.A."/>
            <person name="Hernandez L.A."/>
            <person name="Lormand T.I."/>
            <person name="Oro J.D."/>
            <person name="Pineiro L."/>
            <person name="Quintana A.E."/>
            <person name="Solorzano G.E."/>
            <person name="Waikel P.A."/>
            <person name="Dougan K.E."/>
            <person name="Rodriguez-Lanetty M."/>
            <person name="Ball S.L."/>
            <person name="Garlena R.A."/>
            <person name="Russell D.A."/>
            <person name="Pope W.H."/>
            <person name="Jacobs-Sera D."/>
            <person name="Hatfull G.F."/>
        </authorList>
    </citation>
    <scope>NUCLEOTIDE SEQUENCE [LARGE SCALE GENOMIC DNA]</scope>
</reference>
<organism evidence="1 2">
    <name type="scientific">Gordonia phage Mcklovin</name>
    <dbReference type="NCBI Taxonomy" id="2652881"/>
    <lineage>
        <taxon>Viruses</taxon>
        <taxon>Duplodnaviria</taxon>
        <taxon>Heunggongvirae</taxon>
        <taxon>Uroviricota</taxon>
        <taxon>Caudoviricetes</taxon>
        <taxon>Howevirus</taxon>
        <taxon>Howevirus mcklovin</taxon>
    </lineage>
</organism>
<dbReference type="KEGG" id="vg:77930846"/>
<name>A0A5P8DCX6_9CAUD</name>
<dbReference type="EMBL" id="MN428055">
    <property type="protein sequence ID" value="QFP96837.1"/>
    <property type="molecule type" value="Genomic_DNA"/>
</dbReference>
<protein>
    <submittedName>
        <fullName evidence="1">Uncharacterized protein</fullName>
    </submittedName>
</protein>
<proteinExistence type="predicted"/>
<dbReference type="Proteomes" id="UP000325891">
    <property type="component" value="Segment"/>
</dbReference>
<dbReference type="RefSeq" id="YP_010654993.1">
    <property type="nucleotide sequence ID" value="NC_070818.1"/>
</dbReference>
<keyword evidence="2" id="KW-1185">Reference proteome</keyword>
<evidence type="ECO:0000313" key="2">
    <source>
        <dbReference type="Proteomes" id="UP000325891"/>
    </source>
</evidence>
<accession>A0A5P8DCX6</accession>
<evidence type="ECO:0000313" key="1">
    <source>
        <dbReference type="EMBL" id="QFP96837.1"/>
    </source>
</evidence>
<gene>
    <name evidence="1" type="primary">52</name>
    <name evidence="1" type="ORF">SEA_MCKLOVIN_52</name>
</gene>
<sequence length="100" mass="11013">MTAPAIHPDAIDSALPDFDADVACEFGDDCDEPALWLVRIHGFRPPYEECANHTLCLCNTHQCEQRDKIEAILHDGPFKCTGCGRVSRLMSDVLLSVVAL</sequence>
<dbReference type="GeneID" id="77930846"/>